<dbReference type="AlphaFoldDB" id="A0A0R3SEU8"/>
<sequence length="558" mass="63801">MSIQSDYLSKAISEHISGNSKNLNYFINKLMGADECSGEIGPIIDEFQRIIAEIPLSIGELLVQLFTGAKPWYIFTPEIAQRAIDLTVALATQLEELAESFLNHICGVICKPSLCSDKAKHIPEDSLTIMAFKSLRDFFASMPHFEDSFVTYLFRSFPSWGRQTNLLFSDMASVFRLCYESPPIISTDTIEKIFFTCFDLLVKFETKEYVQKDSVDTIPADLIDPFNPERFNEVFKTISSSLTPESSKHSTLFWLYCICILKAFPKYNKKTLSKDERKKKWKSMCAVFRNLRDSFVQNILPLQSPVAVIPLLVTFMSSLHPNLGINLLESLWTFVTDNRQREEVQITCVKYLADYLARCRHLSEDVVIEQLQDFASWCVQYTYHRKGRPISHSFELMKNNHKLFYTVFESIVYVVTFRQAELVGSSAHRVRCTQIPLIQLISSPFKPLDAIEPSLRANFLALSCTYKMNWTAVMLPNEYSSQVESDPKPSFPCPLIAAMQTIPIAGCLDLFNDFVLAKRTRKRALENGNGIASSSKDSSELPEKRSRYFNFKALSDLY</sequence>
<accession>A0A0R3SEU8</accession>
<evidence type="ECO:0000313" key="5">
    <source>
        <dbReference type="WBParaSite" id="HDID_0000332001-mRNA-1"/>
    </source>
</evidence>
<dbReference type="EMBL" id="CABIJS010000444">
    <property type="protein sequence ID" value="VUZ51801.1"/>
    <property type="molecule type" value="Genomic_DNA"/>
</dbReference>
<reference evidence="1 3" key="2">
    <citation type="submission" date="2018-11" db="EMBL/GenBank/DDBJ databases">
        <authorList>
            <consortium name="Pathogen Informatics"/>
        </authorList>
    </citation>
    <scope>NUCLEOTIDE SEQUENCE [LARGE SCALE GENOMIC DNA]</scope>
</reference>
<evidence type="ECO:0000313" key="4">
    <source>
        <dbReference type="Proteomes" id="UP000321570"/>
    </source>
</evidence>
<dbReference type="OrthoDB" id="26970at2759"/>
<dbReference type="Proteomes" id="UP000274504">
    <property type="component" value="Unassembled WGS sequence"/>
</dbReference>
<keyword evidence="4" id="KW-1185">Reference proteome</keyword>
<dbReference type="GO" id="GO:0006361">
    <property type="term" value="P:transcription initiation at RNA polymerase I promoter"/>
    <property type="evidence" value="ECO:0007669"/>
    <property type="project" value="InterPro"/>
</dbReference>
<proteinExistence type="predicted"/>
<evidence type="ECO:0000313" key="3">
    <source>
        <dbReference type="Proteomes" id="UP000274504"/>
    </source>
</evidence>
<evidence type="ECO:0000313" key="2">
    <source>
        <dbReference type="EMBL" id="VUZ51801.1"/>
    </source>
</evidence>
<reference evidence="5" key="1">
    <citation type="submission" date="2017-02" db="UniProtKB">
        <authorList>
            <consortium name="WormBaseParasite"/>
        </authorList>
    </citation>
    <scope>IDENTIFICATION</scope>
</reference>
<dbReference type="PANTHER" id="PTHR12790">
    <property type="entry name" value="TRANSCRIPTION INITIATION FACTOR IA RRN3"/>
    <property type="match status" value="1"/>
</dbReference>
<dbReference type="Proteomes" id="UP000321570">
    <property type="component" value="Unassembled WGS sequence"/>
</dbReference>
<dbReference type="Pfam" id="PF05327">
    <property type="entry name" value="RRN3"/>
    <property type="match status" value="1"/>
</dbReference>
<dbReference type="STRING" id="6216.A0A0R3SEU8"/>
<name>A0A0R3SEU8_HYMDI</name>
<reference evidence="2 4" key="3">
    <citation type="submission" date="2019-07" db="EMBL/GenBank/DDBJ databases">
        <authorList>
            <person name="Jastrzebski P J."/>
            <person name="Paukszto L."/>
            <person name="Jastrzebski P J."/>
        </authorList>
    </citation>
    <scope>NUCLEOTIDE SEQUENCE [LARGE SCALE GENOMIC DNA]</scope>
    <source>
        <strain evidence="2 4">WMS-il1</strain>
    </source>
</reference>
<organism evidence="5">
    <name type="scientific">Hymenolepis diminuta</name>
    <name type="common">Rat tapeworm</name>
    <dbReference type="NCBI Taxonomy" id="6216"/>
    <lineage>
        <taxon>Eukaryota</taxon>
        <taxon>Metazoa</taxon>
        <taxon>Spiralia</taxon>
        <taxon>Lophotrochozoa</taxon>
        <taxon>Platyhelminthes</taxon>
        <taxon>Cestoda</taxon>
        <taxon>Eucestoda</taxon>
        <taxon>Cyclophyllidea</taxon>
        <taxon>Hymenolepididae</taxon>
        <taxon>Hymenolepis</taxon>
    </lineage>
</organism>
<evidence type="ECO:0000313" key="1">
    <source>
        <dbReference type="EMBL" id="VDL30488.1"/>
    </source>
</evidence>
<dbReference type="WBParaSite" id="HDID_0000332001-mRNA-1">
    <property type="protein sequence ID" value="HDID_0000332001-mRNA-1"/>
    <property type="gene ID" value="HDID_0000332001"/>
</dbReference>
<protein>
    <submittedName>
        <fullName evidence="1 5">Uncharacterized protein</fullName>
    </submittedName>
</protein>
<dbReference type="GO" id="GO:0001181">
    <property type="term" value="F:RNA polymerase I general transcription initiation factor activity"/>
    <property type="evidence" value="ECO:0007669"/>
    <property type="project" value="InterPro"/>
</dbReference>
<dbReference type="EMBL" id="UYSG01000979">
    <property type="protein sequence ID" value="VDL30488.1"/>
    <property type="molecule type" value="Genomic_DNA"/>
</dbReference>
<dbReference type="InterPro" id="IPR007991">
    <property type="entry name" value="RNA_pol_I_trans_ini_fac_RRN3"/>
</dbReference>
<gene>
    <name evidence="1" type="ORF">HDID_LOCUS3318</name>
    <name evidence="2" type="ORF">WMSIL1_LOCUS10145</name>
</gene>